<feature type="domain" description="RAP" evidence="1">
    <location>
        <begin position="339"/>
        <end position="398"/>
    </location>
</feature>
<dbReference type="SMART" id="SM00952">
    <property type="entry name" value="RAP"/>
    <property type="match status" value="1"/>
</dbReference>
<evidence type="ECO:0000259" key="1">
    <source>
        <dbReference type="PROSITE" id="PS51286"/>
    </source>
</evidence>
<evidence type="ECO:0000313" key="3">
    <source>
        <dbReference type="Proteomes" id="UP000823046"/>
    </source>
</evidence>
<sequence>MQKRFRSWSQQRIRQYWMPLNVSLAADPQLMDGQYLAACVQKAAGLRKHDTKLWKGYSKRILELANVLSPLQLGYIFYGYGKSIFLDEQMYRGLVPSVCGLLPNFHSHALMCVAWAFDRVQIKEEELFEMIGKTALQKAESIRASDLIKICNSLGRMVCLMVVGKLVNEVPFNDLNRVLIPRHLLVCYTQRFGAYGMAKNAEFSRMIKSKYEKSFAQELRNAMCDVAILNLYDDELKHYMLCRFAKIFICARPQHYQQAFQTAVALRVLYPNVWYSLPKQVRSFYIRLSMRRIPQISRYPSNFHWDVSNCLVKLGIAHRNTFQWGCYWIDIGETEERRNCWFVDGPTSFYFNTNQYLETKKLHHRVLNDLGWNIRRVRWQDWVELGTDTDAKLEHLSKIRESSPLSSDLFDEPPLDSKNLEHKLKLLRLCKTNKNEVNATEEIQLFPHDISTLAGSALFS</sequence>
<protein>
    <submittedName>
        <fullName evidence="2">RAP domain-containing protein</fullName>
    </submittedName>
</protein>
<gene>
    <name evidence="2" type="ORF">IE077_002746</name>
</gene>
<dbReference type="Pfam" id="PF08373">
    <property type="entry name" value="RAP"/>
    <property type="match status" value="1"/>
</dbReference>
<dbReference type="PROSITE" id="PS51286">
    <property type="entry name" value="RAP"/>
    <property type="match status" value="1"/>
</dbReference>
<accession>A0ABQ7JFG0</accession>
<name>A0ABQ7JFG0_9APIC</name>
<dbReference type="EMBL" id="JADAQX010000026">
    <property type="protein sequence ID" value="KAF8822757.1"/>
    <property type="molecule type" value="Genomic_DNA"/>
</dbReference>
<evidence type="ECO:0000313" key="2">
    <source>
        <dbReference type="EMBL" id="KAF8822757.1"/>
    </source>
</evidence>
<dbReference type="Proteomes" id="UP000823046">
    <property type="component" value="Unassembled WGS sequence"/>
</dbReference>
<proteinExistence type="predicted"/>
<comment type="caution">
    <text evidence="2">The sequence shown here is derived from an EMBL/GenBank/DDBJ whole genome shotgun (WGS) entry which is preliminary data.</text>
</comment>
<keyword evidence="3" id="KW-1185">Reference proteome</keyword>
<dbReference type="InterPro" id="IPR013584">
    <property type="entry name" value="RAP"/>
</dbReference>
<reference evidence="2 3" key="1">
    <citation type="journal article" date="2020" name="bioRxiv">
        <title>Metabolic contributions of an alphaproteobacterial endosymbiont in the apicomplexan Cardiosporidium cionae.</title>
        <authorList>
            <person name="Hunter E.S."/>
            <person name="Paight C.J."/>
            <person name="Lane C.E."/>
        </authorList>
    </citation>
    <scope>NUCLEOTIDE SEQUENCE [LARGE SCALE GENOMIC DNA]</scope>
    <source>
        <strain evidence="2">ESH_2018</strain>
    </source>
</reference>
<organism evidence="2 3">
    <name type="scientific">Cardiosporidium cionae</name>
    <dbReference type="NCBI Taxonomy" id="476202"/>
    <lineage>
        <taxon>Eukaryota</taxon>
        <taxon>Sar</taxon>
        <taxon>Alveolata</taxon>
        <taxon>Apicomplexa</taxon>
        <taxon>Aconoidasida</taxon>
        <taxon>Nephromycida</taxon>
        <taxon>Cardiosporidium</taxon>
    </lineage>
</organism>